<dbReference type="PANTHER" id="PTHR36151:SF3">
    <property type="entry name" value="ER-BOUND OXYGENASE MPAB_MPAB'_RUBBER OXYGENASE CATALYTIC DOMAIN-CONTAINING PROTEIN"/>
    <property type="match status" value="1"/>
</dbReference>
<proteinExistence type="predicted"/>
<dbReference type="GO" id="GO:0016491">
    <property type="term" value="F:oxidoreductase activity"/>
    <property type="evidence" value="ECO:0007669"/>
    <property type="project" value="InterPro"/>
</dbReference>
<accession>A0A8E2F9H1</accession>
<keyword evidence="3" id="KW-1185">Reference proteome</keyword>
<evidence type="ECO:0000313" key="2">
    <source>
        <dbReference type="EMBL" id="OCL13066.1"/>
    </source>
</evidence>
<sequence>MGVTHYIGYPPGRSQLFSEKEFAETEERGLVTDFKDLKKAVREIAVISGAGLPAVILQIAHPGVGRGVGRHSNFAYRGNDKEEAAVKDFVNKKHVRVNDNATAKTYDAFDVDLQLWVAATLYYTYVAMYEDIFGLLKPNVADRVYQQFSVMGTALQVPLHKWPKDCAAFKVYWDDIVKNTLRITPEAQGVTNDLFSPVKYMLFWLKPLVWATGPLHRAAAIGQLPESVLREFGLKSTKGPKRLNKTLMVTTRAIYPLIPLPLRTMQKDYYLWLMRRKMAKWQAL</sequence>
<dbReference type="AlphaFoldDB" id="A0A8E2F9H1"/>
<evidence type="ECO:0000313" key="3">
    <source>
        <dbReference type="Proteomes" id="UP000250140"/>
    </source>
</evidence>
<name>A0A8E2F9H1_9PEZI</name>
<dbReference type="InterPro" id="IPR018713">
    <property type="entry name" value="MPAB/Lcp_cat_dom"/>
</dbReference>
<dbReference type="Proteomes" id="UP000250140">
    <property type="component" value="Unassembled WGS sequence"/>
</dbReference>
<protein>
    <recommendedName>
        <fullName evidence="1">ER-bound oxygenase mpaB/mpaB'/Rubber oxygenase catalytic domain-containing protein</fullName>
    </recommendedName>
</protein>
<dbReference type="EMBL" id="KV748790">
    <property type="protein sequence ID" value="OCL13066.1"/>
    <property type="molecule type" value="Genomic_DNA"/>
</dbReference>
<dbReference type="Pfam" id="PF09995">
    <property type="entry name" value="MPAB_Lcp_cat"/>
    <property type="match status" value="1"/>
</dbReference>
<dbReference type="OrthoDB" id="3942096at2759"/>
<gene>
    <name evidence="2" type="ORF">AOQ84DRAFT_417216</name>
</gene>
<dbReference type="PANTHER" id="PTHR36151">
    <property type="entry name" value="BLR2777 PROTEIN"/>
    <property type="match status" value="1"/>
</dbReference>
<organism evidence="2 3">
    <name type="scientific">Glonium stellatum</name>
    <dbReference type="NCBI Taxonomy" id="574774"/>
    <lineage>
        <taxon>Eukaryota</taxon>
        <taxon>Fungi</taxon>
        <taxon>Dikarya</taxon>
        <taxon>Ascomycota</taxon>
        <taxon>Pezizomycotina</taxon>
        <taxon>Dothideomycetes</taxon>
        <taxon>Pleosporomycetidae</taxon>
        <taxon>Gloniales</taxon>
        <taxon>Gloniaceae</taxon>
        <taxon>Glonium</taxon>
    </lineage>
</organism>
<evidence type="ECO:0000259" key="1">
    <source>
        <dbReference type="Pfam" id="PF09995"/>
    </source>
</evidence>
<feature type="domain" description="ER-bound oxygenase mpaB/mpaB'/Rubber oxygenase catalytic" evidence="1">
    <location>
        <begin position="45"/>
        <end position="253"/>
    </location>
</feature>
<reference evidence="2 3" key="1">
    <citation type="journal article" date="2016" name="Nat. Commun.">
        <title>Ectomycorrhizal ecology is imprinted in the genome of the dominant symbiotic fungus Cenococcum geophilum.</title>
        <authorList>
            <consortium name="DOE Joint Genome Institute"/>
            <person name="Peter M."/>
            <person name="Kohler A."/>
            <person name="Ohm R.A."/>
            <person name="Kuo A."/>
            <person name="Krutzmann J."/>
            <person name="Morin E."/>
            <person name="Arend M."/>
            <person name="Barry K.W."/>
            <person name="Binder M."/>
            <person name="Choi C."/>
            <person name="Clum A."/>
            <person name="Copeland A."/>
            <person name="Grisel N."/>
            <person name="Haridas S."/>
            <person name="Kipfer T."/>
            <person name="LaButti K."/>
            <person name="Lindquist E."/>
            <person name="Lipzen A."/>
            <person name="Maire R."/>
            <person name="Meier B."/>
            <person name="Mihaltcheva S."/>
            <person name="Molinier V."/>
            <person name="Murat C."/>
            <person name="Poggeler S."/>
            <person name="Quandt C.A."/>
            <person name="Sperisen C."/>
            <person name="Tritt A."/>
            <person name="Tisserant E."/>
            <person name="Crous P.W."/>
            <person name="Henrissat B."/>
            <person name="Nehls U."/>
            <person name="Egli S."/>
            <person name="Spatafora J.W."/>
            <person name="Grigoriev I.V."/>
            <person name="Martin F.M."/>
        </authorList>
    </citation>
    <scope>NUCLEOTIDE SEQUENCE [LARGE SCALE GENOMIC DNA]</scope>
    <source>
        <strain evidence="2 3">CBS 207.34</strain>
    </source>
</reference>